<dbReference type="Proteomes" id="UP000325286">
    <property type="component" value="Chromosome"/>
</dbReference>
<dbReference type="EMBL" id="CP042914">
    <property type="protein sequence ID" value="QEG41790.1"/>
    <property type="molecule type" value="Genomic_DNA"/>
</dbReference>
<proteinExistence type="predicted"/>
<evidence type="ECO:0000256" key="1">
    <source>
        <dbReference type="SAM" id="MobiDB-lite"/>
    </source>
</evidence>
<dbReference type="AlphaFoldDB" id="A0A5B9QVF7"/>
<evidence type="ECO:0000313" key="3">
    <source>
        <dbReference type="EMBL" id="QEG41790.1"/>
    </source>
</evidence>
<dbReference type="OrthoDB" id="292155at2"/>
<evidence type="ECO:0000256" key="2">
    <source>
        <dbReference type="SAM" id="SignalP"/>
    </source>
</evidence>
<feature type="chain" id="PRO_5022894215" evidence="2">
    <location>
        <begin position="18"/>
        <end position="142"/>
    </location>
</feature>
<organism evidence="3 4">
    <name type="scientific">Roseimaritima ulvae</name>
    <dbReference type="NCBI Taxonomy" id="980254"/>
    <lineage>
        <taxon>Bacteria</taxon>
        <taxon>Pseudomonadati</taxon>
        <taxon>Planctomycetota</taxon>
        <taxon>Planctomycetia</taxon>
        <taxon>Pirellulales</taxon>
        <taxon>Pirellulaceae</taxon>
        <taxon>Roseimaritima</taxon>
    </lineage>
</organism>
<dbReference type="RefSeq" id="WP_068130184.1">
    <property type="nucleotide sequence ID" value="NZ_CP042914.1"/>
</dbReference>
<dbReference type="KEGG" id="rul:UC8_38160"/>
<feature type="region of interest" description="Disordered" evidence="1">
    <location>
        <begin position="36"/>
        <end position="57"/>
    </location>
</feature>
<sequence length="142" mass="16090" precursor="true">MRPTVLCVCLCGALALAANCAAQGYDQWNPLRPQPPHLVLRQHAPPQPPAVPDMSQPYDQPVVVAPAAETRSAHERHADWAYRHGLKKDLEYVTGNRAPLPQATTALRQKTPYSYGYFGAMEKRHWTMHFGSRQSFTRWTQR</sequence>
<feature type="signal peptide" evidence="2">
    <location>
        <begin position="1"/>
        <end position="17"/>
    </location>
</feature>
<name>A0A5B9QVF7_9BACT</name>
<evidence type="ECO:0000313" key="4">
    <source>
        <dbReference type="Proteomes" id="UP000325286"/>
    </source>
</evidence>
<accession>A0A5B9QVF7</accession>
<reference evidence="3 4" key="1">
    <citation type="submission" date="2019-08" db="EMBL/GenBank/DDBJ databases">
        <title>Deep-cultivation of Planctomycetes and their phenomic and genomic characterization uncovers novel biology.</title>
        <authorList>
            <person name="Wiegand S."/>
            <person name="Jogler M."/>
            <person name="Boedeker C."/>
            <person name="Pinto D."/>
            <person name="Vollmers J."/>
            <person name="Rivas-Marin E."/>
            <person name="Kohn T."/>
            <person name="Peeters S.H."/>
            <person name="Heuer A."/>
            <person name="Rast P."/>
            <person name="Oberbeckmann S."/>
            <person name="Bunk B."/>
            <person name="Jeske O."/>
            <person name="Meyerdierks A."/>
            <person name="Storesund J.E."/>
            <person name="Kallscheuer N."/>
            <person name="Luecker S."/>
            <person name="Lage O.M."/>
            <person name="Pohl T."/>
            <person name="Merkel B.J."/>
            <person name="Hornburger P."/>
            <person name="Mueller R.-W."/>
            <person name="Bruemmer F."/>
            <person name="Labrenz M."/>
            <person name="Spormann A.M."/>
            <person name="Op den Camp H."/>
            <person name="Overmann J."/>
            <person name="Amann R."/>
            <person name="Jetten M.S.M."/>
            <person name="Mascher T."/>
            <person name="Medema M.H."/>
            <person name="Devos D.P."/>
            <person name="Kaster A.-K."/>
            <person name="Ovreas L."/>
            <person name="Rohde M."/>
            <person name="Galperin M.Y."/>
            <person name="Jogler C."/>
        </authorList>
    </citation>
    <scope>NUCLEOTIDE SEQUENCE [LARGE SCALE GENOMIC DNA]</scope>
    <source>
        <strain evidence="3 4">UC8</strain>
    </source>
</reference>
<keyword evidence="2" id="KW-0732">Signal</keyword>
<gene>
    <name evidence="3" type="ORF">UC8_38160</name>
</gene>
<protein>
    <submittedName>
        <fullName evidence="3">Uncharacterized protein</fullName>
    </submittedName>
</protein>
<keyword evidence="4" id="KW-1185">Reference proteome</keyword>